<dbReference type="AlphaFoldDB" id="A0A9W6SXL3"/>
<evidence type="ECO:0000256" key="1">
    <source>
        <dbReference type="ARBA" id="ARBA00009670"/>
    </source>
</evidence>
<dbReference type="InterPro" id="IPR051409">
    <property type="entry name" value="Atypical_kinase_ADCK"/>
</dbReference>
<name>A0A9W6SXL3_CANBO</name>
<feature type="region of interest" description="Disordered" evidence="5">
    <location>
        <begin position="92"/>
        <end position="135"/>
    </location>
</feature>
<evidence type="ECO:0000259" key="6">
    <source>
        <dbReference type="Pfam" id="PF03109"/>
    </source>
</evidence>
<keyword evidence="8" id="KW-1185">Reference proteome</keyword>
<evidence type="ECO:0000256" key="4">
    <source>
        <dbReference type="ARBA" id="ARBA00022840"/>
    </source>
</evidence>
<dbReference type="CDD" id="cd13970">
    <property type="entry name" value="ABC1_ADCK3"/>
    <property type="match status" value="1"/>
</dbReference>
<reference evidence="7" key="1">
    <citation type="submission" date="2023-04" db="EMBL/GenBank/DDBJ databases">
        <title>Candida boidinii NBRC 10035.</title>
        <authorList>
            <person name="Ichikawa N."/>
            <person name="Sato H."/>
            <person name="Tonouchi N."/>
        </authorList>
    </citation>
    <scope>NUCLEOTIDE SEQUENCE</scope>
    <source>
        <strain evidence="7">NBRC 10035</strain>
    </source>
</reference>
<dbReference type="GO" id="GO:0006744">
    <property type="term" value="P:ubiquinone biosynthetic process"/>
    <property type="evidence" value="ECO:0007669"/>
    <property type="project" value="TreeGrafter"/>
</dbReference>
<evidence type="ECO:0000313" key="8">
    <source>
        <dbReference type="Proteomes" id="UP001165120"/>
    </source>
</evidence>
<evidence type="ECO:0000256" key="5">
    <source>
        <dbReference type="SAM" id="MobiDB-lite"/>
    </source>
</evidence>
<keyword evidence="3" id="KW-0547">Nucleotide-binding</keyword>
<evidence type="ECO:0000313" key="7">
    <source>
        <dbReference type="EMBL" id="GME66984.1"/>
    </source>
</evidence>
<dbReference type="Proteomes" id="UP001165120">
    <property type="component" value="Unassembled WGS sequence"/>
</dbReference>
<feature type="domain" description="ABC1 atypical kinase-like" evidence="6">
    <location>
        <begin position="268"/>
        <end position="509"/>
    </location>
</feature>
<feature type="compositionally biased region" description="Low complexity" evidence="5">
    <location>
        <begin position="104"/>
        <end position="115"/>
    </location>
</feature>
<evidence type="ECO:0000256" key="2">
    <source>
        <dbReference type="ARBA" id="ARBA00022679"/>
    </source>
</evidence>
<dbReference type="Pfam" id="PF03109">
    <property type="entry name" value="ABC1"/>
    <property type="match status" value="1"/>
</dbReference>
<proteinExistence type="inferred from homology"/>
<sequence length="617" mass="69547">MSARTLFQLYNVACGTAQVAKESAKIITADLSNCLSSIPAVNFNCTNEIYHDARLKSEQAKAKSSNRPFDFSNVEDASDEIDVFKLAREKSDEIKRNDPHDKSLNASNASNSTTLFTDDKRTTPNNGGAGVIKRNPDFKSKREFSTFRYLNNKEDSNNSLKNKVVGEKEKPQFELNQSAVPSSRLSRLFHYGTLAAGVGLEVLKEGAKHYAKTQKTPDYGSLILSPRNLERIAKKFTKMRGAALKVGQMLSFQDSSVLPPEIQQILLRVQNSAHYMPAGQLEKVMAFELGDNWRSRLFASFEDVPIAAASIGQVHRAVTKGELEQVVVKVQYPGVANSIDSDLDNILSLLTLSRLLPPGLFLDKSVANARVELKWECDYIREAQNMVRFHELLKDDDTFVVPKVYHELSGEHILTMQEMKGTEIVKGNWDQETKNWIATNIMRLTLREIAEFRFMQTDPNWANFLYNDSTKKIELLDFGASRDYPERFVNLYVNCLRSAVKKDREGAERYSKEMGFLTGLESESMVKAHVDSIMALGEPFSPVDNKGEPFNFANQTVTDRVRGNISLMLQERLTPPPEETYSLHRKLSGAYLLCARMNAVVPCEEIFDEIIGFEGKK</sequence>
<comment type="caution">
    <text evidence="7">The sequence shown here is derived from an EMBL/GenBank/DDBJ whole genome shotgun (WGS) entry which is preliminary data.</text>
</comment>
<dbReference type="PANTHER" id="PTHR43851">
    <property type="match status" value="1"/>
</dbReference>
<accession>A0A9W6SXL3</accession>
<organism evidence="7 8">
    <name type="scientific">Candida boidinii</name>
    <name type="common">Yeast</name>
    <dbReference type="NCBI Taxonomy" id="5477"/>
    <lineage>
        <taxon>Eukaryota</taxon>
        <taxon>Fungi</taxon>
        <taxon>Dikarya</taxon>
        <taxon>Ascomycota</taxon>
        <taxon>Saccharomycotina</taxon>
        <taxon>Pichiomycetes</taxon>
        <taxon>Pichiales</taxon>
        <taxon>Pichiaceae</taxon>
        <taxon>Ogataea</taxon>
        <taxon>Ogataea/Candida clade</taxon>
    </lineage>
</organism>
<dbReference type="PANTHER" id="PTHR43851:SF3">
    <property type="entry name" value="COENZYME Q8"/>
    <property type="match status" value="1"/>
</dbReference>
<dbReference type="GO" id="GO:0005524">
    <property type="term" value="F:ATP binding"/>
    <property type="evidence" value="ECO:0007669"/>
    <property type="project" value="UniProtKB-KW"/>
</dbReference>
<keyword evidence="4" id="KW-0067">ATP-binding</keyword>
<dbReference type="GO" id="GO:0016740">
    <property type="term" value="F:transferase activity"/>
    <property type="evidence" value="ECO:0007669"/>
    <property type="project" value="UniProtKB-KW"/>
</dbReference>
<dbReference type="EMBL" id="BSXN01000076">
    <property type="protein sequence ID" value="GME66984.1"/>
    <property type="molecule type" value="Genomic_DNA"/>
</dbReference>
<gene>
    <name evidence="7" type="ORF">Cboi02_000041800</name>
</gene>
<comment type="similarity">
    <text evidence="1">Belongs to the protein kinase superfamily. ADCK protein kinase family.</text>
</comment>
<keyword evidence="2" id="KW-0808">Transferase</keyword>
<protein>
    <submittedName>
        <fullName evidence="7">Unnamed protein product</fullName>
    </submittedName>
</protein>
<dbReference type="InterPro" id="IPR034646">
    <property type="entry name" value="ADCK3_dom"/>
</dbReference>
<dbReference type="InterPro" id="IPR011009">
    <property type="entry name" value="Kinase-like_dom_sf"/>
</dbReference>
<dbReference type="InterPro" id="IPR004147">
    <property type="entry name" value="ABC1_dom"/>
</dbReference>
<evidence type="ECO:0000256" key="3">
    <source>
        <dbReference type="ARBA" id="ARBA00022741"/>
    </source>
</evidence>
<feature type="compositionally biased region" description="Basic and acidic residues" evidence="5">
    <location>
        <begin position="92"/>
        <end position="103"/>
    </location>
</feature>
<dbReference type="SUPFAM" id="SSF56112">
    <property type="entry name" value="Protein kinase-like (PK-like)"/>
    <property type="match status" value="1"/>
</dbReference>